<gene>
    <name evidence="14" type="ORF">GKE97_16680</name>
</gene>
<comment type="caution">
    <text evidence="14">The sequence shown here is derived from an EMBL/GenBank/DDBJ whole genome shotgun (WGS) entry which is preliminary data.</text>
</comment>
<proteinExistence type="inferred from homology"/>
<dbReference type="Proteomes" id="UP000434475">
    <property type="component" value="Unassembled WGS sequence"/>
</dbReference>
<comment type="subcellular location">
    <subcellularLocation>
        <location evidence="2">Cytoplasm</location>
    </subcellularLocation>
</comment>
<dbReference type="InterPro" id="IPR011856">
    <property type="entry name" value="tRNA_endonuc-like_dom_sf"/>
</dbReference>
<dbReference type="Gene3D" id="3.40.1350.10">
    <property type="match status" value="1"/>
</dbReference>
<keyword evidence="9" id="KW-0460">Magnesium</keyword>
<evidence type="ECO:0000256" key="5">
    <source>
        <dbReference type="ARBA" id="ARBA00022723"/>
    </source>
</evidence>
<evidence type="ECO:0000256" key="12">
    <source>
        <dbReference type="ARBA" id="ARBA00023447"/>
    </source>
</evidence>
<evidence type="ECO:0000256" key="1">
    <source>
        <dbReference type="ARBA" id="ARBA00001946"/>
    </source>
</evidence>
<keyword evidence="10" id="KW-0233">DNA recombination</keyword>
<evidence type="ECO:0000256" key="9">
    <source>
        <dbReference type="ARBA" id="ARBA00022842"/>
    </source>
</evidence>
<dbReference type="GO" id="GO:0006281">
    <property type="term" value="P:DNA repair"/>
    <property type="evidence" value="ECO:0007669"/>
    <property type="project" value="UniProtKB-KW"/>
</dbReference>
<accession>A0A6I2RD61</accession>
<dbReference type="GO" id="GO:0004519">
    <property type="term" value="F:endonuclease activity"/>
    <property type="evidence" value="ECO:0007669"/>
    <property type="project" value="UniProtKB-KW"/>
</dbReference>
<dbReference type="GO" id="GO:0016787">
    <property type="term" value="F:hydrolase activity"/>
    <property type="evidence" value="ECO:0007669"/>
    <property type="project" value="UniProtKB-KW"/>
</dbReference>
<evidence type="ECO:0000256" key="2">
    <source>
        <dbReference type="ARBA" id="ARBA00004496"/>
    </source>
</evidence>
<dbReference type="EMBL" id="WKPR01000020">
    <property type="protein sequence ID" value="MSB21142.1"/>
    <property type="molecule type" value="Genomic_DNA"/>
</dbReference>
<keyword evidence="4" id="KW-0540">Nuclease</keyword>
<comment type="cofactor">
    <cofactor evidence="1">
        <name>Mg(2+)</name>
        <dbReference type="ChEBI" id="CHEBI:18420"/>
    </cofactor>
</comment>
<protein>
    <recommendedName>
        <fullName evidence="13">Holliday junction resolvase RecU</fullName>
    </recommendedName>
</protein>
<dbReference type="SUPFAM" id="SSF52980">
    <property type="entry name" value="Restriction endonuclease-like"/>
    <property type="match status" value="1"/>
</dbReference>
<evidence type="ECO:0000313" key="15">
    <source>
        <dbReference type="Proteomes" id="UP000434475"/>
    </source>
</evidence>
<dbReference type="GO" id="GO:0006310">
    <property type="term" value="P:DNA recombination"/>
    <property type="evidence" value="ECO:0007669"/>
    <property type="project" value="UniProtKB-KW"/>
</dbReference>
<keyword evidence="11" id="KW-0234">DNA repair</keyword>
<name>A0A6I2RD61_FLAPL</name>
<sequence>MQIDHQRAAMRYQNKVNNAQGHFFEQAIKAACALYESRGRATADKTPEPFRVLEKSRDGIFKGRFTARAQPDFQGTLAGGRSIVFEAKYTTTDRLKWDVLTQEQRDALEHHHQHGAISAVCAGIGNDFFFVPWEVWRDMKERFGRKYVTAADLEPWRIRFNGAVLFLDYAHERSGSNEETAQTEINGSGNTADRL</sequence>
<keyword evidence="8" id="KW-0378">Hydrolase</keyword>
<organism evidence="14 15">
    <name type="scientific">Flavonifractor plautii</name>
    <name type="common">Fusobacterium plautii</name>
    <dbReference type="NCBI Taxonomy" id="292800"/>
    <lineage>
        <taxon>Bacteria</taxon>
        <taxon>Bacillati</taxon>
        <taxon>Bacillota</taxon>
        <taxon>Clostridia</taxon>
        <taxon>Eubacteriales</taxon>
        <taxon>Oscillospiraceae</taxon>
        <taxon>Flavonifractor</taxon>
    </lineage>
</organism>
<dbReference type="RefSeq" id="WP_172697879.1">
    <property type="nucleotide sequence ID" value="NZ_WKPR01000020.1"/>
</dbReference>
<evidence type="ECO:0000256" key="4">
    <source>
        <dbReference type="ARBA" id="ARBA00022722"/>
    </source>
</evidence>
<dbReference type="GO" id="GO:0005737">
    <property type="term" value="C:cytoplasm"/>
    <property type="evidence" value="ECO:0007669"/>
    <property type="project" value="UniProtKB-SubCell"/>
</dbReference>
<keyword evidence="6" id="KW-0255">Endonuclease</keyword>
<keyword evidence="3" id="KW-0963">Cytoplasm</keyword>
<comment type="similarity">
    <text evidence="12">Belongs to the RecU family.</text>
</comment>
<evidence type="ECO:0000256" key="3">
    <source>
        <dbReference type="ARBA" id="ARBA00022490"/>
    </source>
</evidence>
<dbReference type="InterPro" id="IPR011335">
    <property type="entry name" value="Restrct_endonuc-II-like"/>
</dbReference>
<evidence type="ECO:0000256" key="13">
    <source>
        <dbReference type="ARBA" id="ARBA00029523"/>
    </source>
</evidence>
<evidence type="ECO:0000256" key="6">
    <source>
        <dbReference type="ARBA" id="ARBA00022759"/>
    </source>
</evidence>
<dbReference type="InterPro" id="IPR004612">
    <property type="entry name" value="Resolv_RecU"/>
</dbReference>
<dbReference type="AlphaFoldDB" id="A0A6I2RD61"/>
<evidence type="ECO:0000256" key="7">
    <source>
        <dbReference type="ARBA" id="ARBA00022763"/>
    </source>
</evidence>
<evidence type="ECO:0000256" key="11">
    <source>
        <dbReference type="ARBA" id="ARBA00023204"/>
    </source>
</evidence>
<keyword evidence="7" id="KW-0227">DNA damage</keyword>
<reference evidence="14 15" key="1">
    <citation type="journal article" date="2019" name="Nat. Med.">
        <title>A library of human gut bacterial isolates paired with longitudinal multiomics data enables mechanistic microbiome research.</title>
        <authorList>
            <person name="Poyet M."/>
            <person name="Groussin M."/>
            <person name="Gibbons S.M."/>
            <person name="Avila-Pacheco J."/>
            <person name="Jiang X."/>
            <person name="Kearney S.M."/>
            <person name="Perrotta A.R."/>
            <person name="Berdy B."/>
            <person name="Zhao S."/>
            <person name="Lieberman T.D."/>
            <person name="Swanson P.K."/>
            <person name="Smith M."/>
            <person name="Roesemann S."/>
            <person name="Alexander J.E."/>
            <person name="Rich S.A."/>
            <person name="Livny J."/>
            <person name="Vlamakis H."/>
            <person name="Clish C."/>
            <person name="Bullock K."/>
            <person name="Deik A."/>
            <person name="Scott J."/>
            <person name="Pierce K.A."/>
            <person name="Xavier R.J."/>
            <person name="Alm E.J."/>
        </authorList>
    </citation>
    <scope>NUCLEOTIDE SEQUENCE [LARGE SCALE GENOMIC DNA]</scope>
    <source>
        <strain evidence="14 15">BIOML-A2</strain>
    </source>
</reference>
<keyword evidence="5" id="KW-0479">Metal-binding</keyword>
<evidence type="ECO:0000256" key="8">
    <source>
        <dbReference type="ARBA" id="ARBA00022801"/>
    </source>
</evidence>
<dbReference type="GO" id="GO:0003676">
    <property type="term" value="F:nucleic acid binding"/>
    <property type="evidence" value="ECO:0007669"/>
    <property type="project" value="InterPro"/>
</dbReference>
<evidence type="ECO:0000313" key="14">
    <source>
        <dbReference type="EMBL" id="MSB21142.1"/>
    </source>
</evidence>
<evidence type="ECO:0000256" key="10">
    <source>
        <dbReference type="ARBA" id="ARBA00023172"/>
    </source>
</evidence>
<dbReference type="Pfam" id="PF03838">
    <property type="entry name" value="RecU"/>
    <property type="match status" value="1"/>
</dbReference>
<dbReference type="GO" id="GO:0046872">
    <property type="term" value="F:metal ion binding"/>
    <property type="evidence" value="ECO:0007669"/>
    <property type="project" value="UniProtKB-KW"/>
</dbReference>